<organism evidence="13 14">
    <name type="scientific">Aphanothece sacrum FPU1</name>
    <dbReference type="NCBI Taxonomy" id="1920663"/>
    <lineage>
        <taxon>Bacteria</taxon>
        <taxon>Bacillati</taxon>
        <taxon>Cyanobacteriota</taxon>
        <taxon>Cyanophyceae</taxon>
        <taxon>Oscillatoriophycideae</taxon>
        <taxon>Chroococcales</taxon>
        <taxon>Aphanothecaceae</taxon>
        <taxon>Aphanothece</taxon>
    </lineage>
</organism>
<evidence type="ECO:0000256" key="2">
    <source>
        <dbReference type="ARBA" id="ARBA00022490"/>
    </source>
</evidence>
<keyword evidence="3 11" id="KW-0285">Flavoprotein</keyword>
<dbReference type="SUPFAM" id="SSF51395">
    <property type="entry name" value="FMN-linked oxidoreductases"/>
    <property type="match status" value="1"/>
</dbReference>
<dbReference type="PANTHER" id="PTHR43665">
    <property type="entry name" value="ISOPENTENYL-DIPHOSPHATE DELTA-ISOMERASE"/>
    <property type="match status" value="1"/>
</dbReference>
<dbReference type="SMART" id="SM01240">
    <property type="entry name" value="IMPDH"/>
    <property type="match status" value="1"/>
</dbReference>
<comment type="function">
    <text evidence="11">Involved in the biosynthesis of isoprenoids. Catalyzes the 1,3-allylic rearrangement of the homoallylic substrate isopentenyl (IPP) to its allylic isomer, dimethylallyl diphosphate (DMAPP).</text>
</comment>
<dbReference type="GO" id="GO:0005737">
    <property type="term" value="C:cytoplasm"/>
    <property type="evidence" value="ECO:0007669"/>
    <property type="project" value="UniProtKB-SubCell"/>
</dbReference>
<keyword evidence="9 11" id="KW-0413">Isomerase</keyword>
<feature type="binding site" evidence="11">
    <location>
        <position position="203"/>
    </location>
    <ligand>
        <name>FMN</name>
        <dbReference type="ChEBI" id="CHEBI:58210"/>
    </ligand>
</feature>
<feature type="binding site" evidence="11">
    <location>
        <position position="171"/>
    </location>
    <ligand>
        <name>substrate</name>
    </ligand>
</feature>
<reference evidence="14" key="1">
    <citation type="submission" date="2017-05" db="EMBL/GenBank/DDBJ databases">
        <title>Physiological properties and genetic analysis related to exopolysaccharide production of fresh-water unicellular cyanobacterium Aphanothece sacrum, Suizenji Nori, that has been cultured as a food source in Japan.</title>
        <authorList>
            <person name="Kanesaki Y."/>
            <person name="Yoshikawa S."/>
            <person name="Ohki K."/>
        </authorList>
    </citation>
    <scope>NUCLEOTIDE SEQUENCE [LARGE SCALE GENOMIC DNA]</scope>
    <source>
        <strain evidence="14">FPU1</strain>
    </source>
</reference>
<dbReference type="Gene3D" id="3.20.20.70">
    <property type="entry name" value="Aldolase class I"/>
    <property type="match status" value="1"/>
</dbReference>
<keyword evidence="6 11" id="KW-0460">Magnesium</keyword>
<dbReference type="EMBL" id="BDQK01000016">
    <property type="protein sequence ID" value="GBF82460.1"/>
    <property type="molecule type" value="Genomic_DNA"/>
</dbReference>
<feature type="binding site" evidence="11">
    <location>
        <position position="172"/>
    </location>
    <ligand>
        <name>Mg(2+)</name>
        <dbReference type="ChEBI" id="CHEBI:18420"/>
    </ligand>
</feature>
<dbReference type="EC" id="5.3.3.2" evidence="11"/>
<evidence type="ECO:0000256" key="8">
    <source>
        <dbReference type="ARBA" id="ARBA00023229"/>
    </source>
</evidence>
<evidence type="ECO:0000256" key="1">
    <source>
        <dbReference type="ARBA" id="ARBA00001917"/>
    </source>
</evidence>
<name>A0A401IMG8_APHSA</name>
<keyword evidence="14" id="KW-1185">Reference proteome</keyword>
<evidence type="ECO:0000256" key="9">
    <source>
        <dbReference type="ARBA" id="ARBA00023235"/>
    </source>
</evidence>
<gene>
    <name evidence="11" type="primary">fni</name>
    <name evidence="13" type="ORF">AsFPU1_3889</name>
</gene>
<comment type="subunit">
    <text evidence="10 11">Homooctamer. Dimer of tetramers.</text>
</comment>
<evidence type="ECO:0000256" key="3">
    <source>
        <dbReference type="ARBA" id="ARBA00022630"/>
    </source>
</evidence>
<keyword evidence="8 11" id="KW-0414">Isoprene biosynthesis</keyword>
<evidence type="ECO:0000256" key="10">
    <source>
        <dbReference type="ARBA" id="ARBA00025810"/>
    </source>
</evidence>
<comment type="catalytic activity">
    <reaction evidence="11">
        <text>isopentenyl diphosphate = dimethylallyl diphosphate</text>
        <dbReference type="Rhea" id="RHEA:23284"/>
        <dbReference type="ChEBI" id="CHEBI:57623"/>
        <dbReference type="ChEBI" id="CHEBI:128769"/>
        <dbReference type="EC" id="5.3.3.2"/>
    </reaction>
</comment>
<feature type="binding site" evidence="11">
    <location>
        <begin position="283"/>
        <end position="285"/>
    </location>
    <ligand>
        <name>FMN</name>
        <dbReference type="ChEBI" id="CHEBI:58210"/>
    </ligand>
</feature>
<comment type="cofactor">
    <cofactor evidence="1 11">
        <name>FMN</name>
        <dbReference type="ChEBI" id="CHEBI:58210"/>
    </cofactor>
</comment>
<evidence type="ECO:0000256" key="11">
    <source>
        <dbReference type="HAMAP-Rule" id="MF_00354"/>
    </source>
</evidence>
<evidence type="ECO:0000313" key="13">
    <source>
        <dbReference type="EMBL" id="GBF82460.1"/>
    </source>
</evidence>
<feature type="binding site" evidence="11">
    <location>
        <position position="77"/>
    </location>
    <ligand>
        <name>FMN</name>
        <dbReference type="ChEBI" id="CHEBI:58210"/>
    </ligand>
</feature>
<dbReference type="PANTHER" id="PTHR43665:SF1">
    <property type="entry name" value="ISOPENTENYL-DIPHOSPHATE DELTA-ISOMERASE"/>
    <property type="match status" value="1"/>
</dbReference>
<comment type="subcellular location">
    <subcellularLocation>
        <location evidence="11">Cytoplasm</location>
    </subcellularLocation>
</comment>
<comment type="cofactor">
    <cofactor evidence="11">
        <name>Mg(2+)</name>
        <dbReference type="ChEBI" id="CHEBI:18420"/>
    </cofactor>
</comment>
<dbReference type="Proteomes" id="UP000287247">
    <property type="component" value="Unassembled WGS sequence"/>
</dbReference>
<dbReference type="GO" id="GO:0010181">
    <property type="term" value="F:FMN binding"/>
    <property type="evidence" value="ECO:0007669"/>
    <property type="project" value="UniProtKB-UniRule"/>
</dbReference>
<dbReference type="GO" id="GO:0016491">
    <property type="term" value="F:oxidoreductase activity"/>
    <property type="evidence" value="ECO:0007669"/>
    <property type="project" value="InterPro"/>
</dbReference>
<feature type="domain" description="FMN-dependent dehydrogenase" evidence="12">
    <location>
        <begin position="186"/>
        <end position="350"/>
    </location>
</feature>
<feature type="binding site" evidence="11">
    <location>
        <begin position="78"/>
        <end position="80"/>
    </location>
    <ligand>
        <name>FMN</name>
        <dbReference type="ChEBI" id="CHEBI:58210"/>
    </ligand>
</feature>
<comment type="similarity">
    <text evidence="11">Belongs to the IPP isomerase type 2 family.</text>
</comment>
<dbReference type="GO" id="GO:0004452">
    <property type="term" value="F:isopentenyl-diphosphate delta-isomerase activity"/>
    <property type="evidence" value="ECO:0007669"/>
    <property type="project" value="UniProtKB-UniRule"/>
</dbReference>
<evidence type="ECO:0000256" key="7">
    <source>
        <dbReference type="ARBA" id="ARBA00022857"/>
    </source>
</evidence>
<keyword evidence="4 11" id="KW-0288">FMN</keyword>
<dbReference type="GO" id="GO:0070402">
    <property type="term" value="F:NADPH binding"/>
    <property type="evidence" value="ECO:0007669"/>
    <property type="project" value="UniProtKB-UniRule"/>
</dbReference>
<evidence type="ECO:0000259" key="12">
    <source>
        <dbReference type="Pfam" id="PF01070"/>
    </source>
</evidence>
<feature type="binding site" evidence="11">
    <location>
        <position position="136"/>
    </location>
    <ligand>
        <name>FMN</name>
        <dbReference type="ChEBI" id="CHEBI:58210"/>
    </ligand>
</feature>
<dbReference type="GO" id="GO:0008299">
    <property type="term" value="P:isoprenoid biosynthetic process"/>
    <property type="evidence" value="ECO:0007669"/>
    <property type="project" value="UniProtKB-UniRule"/>
</dbReference>
<dbReference type="RefSeq" id="WP_124973083.1">
    <property type="nucleotide sequence ID" value="NZ_BDQK01000016.1"/>
</dbReference>
<comment type="caution">
    <text evidence="13">The sequence shown here is derived from an EMBL/GenBank/DDBJ whole genome shotgun (WGS) entry which is preliminary data.</text>
</comment>
<dbReference type="GO" id="GO:0000287">
    <property type="term" value="F:magnesium ion binding"/>
    <property type="evidence" value="ECO:0007669"/>
    <property type="project" value="UniProtKB-UniRule"/>
</dbReference>
<dbReference type="PIRSF" id="PIRSF003314">
    <property type="entry name" value="IPP_isomerase"/>
    <property type="match status" value="1"/>
</dbReference>
<proteinExistence type="inferred from homology"/>
<dbReference type="NCBIfam" id="TIGR02151">
    <property type="entry name" value="IPP_isom_2"/>
    <property type="match status" value="1"/>
</dbReference>
<evidence type="ECO:0000256" key="6">
    <source>
        <dbReference type="ARBA" id="ARBA00022842"/>
    </source>
</evidence>
<dbReference type="InterPro" id="IPR013785">
    <property type="entry name" value="Aldolase_TIM"/>
</dbReference>
<keyword evidence="7 11" id="KW-0521">NADP</keyword>
<evidence type="ECO:0000313" key="14">
    <source>
        <dbReference type="Proteomes" id="UP000287247"/>
    </source>
</evidence>
<feature type="binding site" evidence="11">
    <location>
        <begin position="304"/>
        <end position="305"/>
    </location>
    <ligand>
        <name>FMN</name>
        <dbReference type="ChEBI" id="CHEBI:58210"/>
    </ligand>
</feature>
<feature type="domain" description="FMN-dependent dehydrogenase" evidence="12">
    <location>
        <begin position="35"/>
        <end position="109"/>
    </location>
</feature>
<sequence>MSPQLNEAQINLSSVTETRKSDHIKIVLQEDVGSKGVTTGFERFFLEHTALPEIDLDEVDLSLQLWGRKLQAPLLISSMTGGTQQAHTINLNLAEAAQALGIAMGVGSQRAGIEQPNLGQTYKIRQVAPDILLFANLGAVQLNYGYGLEQARRAVEMIEADALILHLNPLQEAVQAEGDRNWKGLYQKIETLATQLEVPVIAKEVGNGISGSVARRLADCGIAAIDIAGAGGTSWSEVEAYRQNEPRRRKIAHCFAGWGIPTALSLMEVRQEVGELPIFASGGIRSGLDAAKAIVLGATLVGSAAPLLEAATYQSQAVYEKFAILLEELKIAAFCTGSSTLNELQQTCLRRADTWEIITPKYR</sequence>
<comment type="cofactor">
    <cofactor evidence="11">
        <name>NADPH</name>
        <dbReference type="ChEBI" id="CHEBI:57783"/>
    </cofactor>
</comment>
<feature type="binding site" evidence="11">
    <location>
        <position position="108"/>
    </location>
    <ligand>
        <name>FMN</name>
        <dbReference type="ChEBI" id="CHEBI:58210"/>
    </ligand>
</feature>
<accession>A0A401IMG8</accession>
<dbReference type="CDD" id="cd02811">
    <property type="entry name" value="IDI-2_FMN"/>
    <property type="match status" value="1"/>
</dbReference>
<dbReference type="OrthoDB" id="9795032at2"/>
<protein>
    <recommendedName>
        <fullName evidence="11">Isopentenyl-diphosphate delta-isomerase</fullName>
        <shortName evidence="11">IPP isomerase</shortName>
        <ecNumber evidence="11">5.3.3.2</ecNumber>
    </recommendedName>
    <alternativeName>
        <fullName evidence="11">Isopentenyl diphosphate:dimethylallyl diphosphate isomerase</fullName>
    </alternativeName>
    <alternativeName>
        <fullName evidence="11">Isopentenyl pyrophosphate isomerase</fullName>
    </alternativeName>
    <alternativeName>
        <fullName evidence="11">Type 2 isopentenyl diphosphate isomerase</fullName>
        <shortName evidence="11">IDI-2</shortName>
    </alternativeName>
</protein>
<dbReference type="InterPro" id="IPR011179">
    <property type="entry name" value="IPdP_isomerase"/>
</dbReference>
<dbReference type="HAMAP" id="MF_00354">
    <property type="entry name" value="Idi_2"/>
    <property type="match status" value="1"/>
</dbReference>
<keyword evidence="2 11" id="KW-0963">Cytoplasm</keyword>
<feature type="binding site" evidence="11">
    <location>
        <begin position="108"/>
        <end position="110"/>
    </location>
    <ligand>
        <name>substrate</name>
    </ligand>
</feature>
<dbReference type="InterPro" id="IPR000262">
    <property type="entry name" value="FMN-dep_DH"/>
</dbReference>
<dbReference type="Pfam" id="PF01070">
    <property type="entry name" value="FMN_dh"/>
    <property type="match status" value="2"/>
</dbReference>
<evidence type="ECO:0000256" key="5">
    <source>
        <dbReference type="ARBA" id="ARBA00022723"/>
    </source>
</evidence>
<evidence type="ECO:0000256" key="4">
    <source>
        <dbReference type="ARBA" id="ARBA00022643"/>
    </source>
</evidence>
<feature type="binding site" evidence="11">
    <location>
        <position position="233"/>
    </location>
    <ligand>
        <name>FMN</name>
        <dbReference type="ChEBI" id="CHEBI:58210"/>
    </ligand>
</feature>
<dbReference type="AlphaFoldDB" id="A0A401IMG8"/>
<comment type="caution">
    <text evidence="11">Lacks conserved residue(s) required for the propagation of feature annotation.</text>
</comment>
<feature type="binding site" evidence="11">
    <location>
        <begin position="19"/>
        <end position="20"/>
    </location>
    <ligand>
        <name>substrate</name>
    </ligand>
</feature>
<keyword evidence="5 11" id="KW-0479">Metal-binding</keyword>